<evidence type="ECO:0000256" key="6">
    <source>
        <dbReference type="ARBA" id="ARBA00022989"/>
    </source>
</evidence>
<dbReference type="InterPro" id="IPR038379">
    <property type="entry name" value="SecE_sf"/>
</dbReference>
<dbReference type="EMBL" id="LN649255">
    <property type="protein sequence ID" value="CEI58717.1"/>
    <property type="molecule type" value="Genomic_DNA"/>
</dbReference>
<evidence type="ECO:0000313" key="11">
    <source>
        <dbReference type="Proteomes" id="UP000032800"/>
    </source>
</evidence>
<evidence type="ECO:0000256" key="8">
    <source>
        <dbReference type="ARBA" id="ARBA00023136"/>
    </source>
</evidence>
<protein>
    <recommendedName>
        <fullName evidence="9">Protein translocase subunit SecE</fullName>
    </recommendedName>
</protein>
<dbReference type="Gene3D" id="1.20.5.1030">
    <property type="entry name" value="Preprotein translocase secy subunit"/>
    <property type="match status" value="1"/>
</dbReference>
<dbReference type="NCBIfam" id="TIGR00964">
    <property type="entry name" value="secE_bact"/>
    <property type="match status" value="1"/>
</dbReference>
<dbReference type="Proteomes" id="UP000032800">
    <property type="component" value="Chromosome I"/>
</dbReference>
<comment type="function">
    <text evidence="9">Essential subunit of the Sec protein translocation channel SecYEG. Clamps together the 2 halves of SecY. May contact the channel plug during translocation.</text>
</comment>
<dbReference type="GO" id="GO:0006605">
    <property type="term" value="P:protein targeting"/>
    <property type="evidence" value="ECO:0007669"/>
    <property type="project" value="UniProtKB-UniRule"/>
</dbReference>
<dbReference type="GO" id="GO:0065002">
    <property type="term" value="P:intracellular protein transmembrane transport"/>
    <property type="evidence" value="ECO:0007669"/>
    <property type="project" value="UniProtKB-UniRule"/>
</dbReference>
<keyword evidence="8 9" id="KW-0472">Membrane</keyword>
<dbReference type="AlphaFoldDB" id="A0A8D9NB56"/>
<evidence type="ECO:0000256" key="2">
    <source>
        <dbReference type="ARBA" id="ARBA00022448"/>
    </source>
</evidence>
<sequence>MGEQRSPKSQVVGSSPSWPEKKKMIKKNIKSEFLKWFFSIISIIFAILINSSNRYLYRYLLISEICIIFLYSFSIYLMLITIKGKELIFLGKNAKKEIKFVFWPKKKEIIKTTLIVVFFIFILGILIWILDTLISGLIAIIINKN</sequence>
<dbReference type="GO" id="GO:0009306">
    <property type="term" value="P:protein secretion"/>
    <property type="evidence" value="ECO:0007669"/>
    <property type="project" value="UniProtKB-UniRule"/>
</dbReference>
<keyword evidence="4 9" id="KW-0812">Transmembrane</keyword>
<dbReference type="InterPro" id="IPR005807">
    <property type="entry name" value="SecE_bac"/>
</dbReference>
<evidence type="ECO:0000256" key="4">
    <source>
        <dbReference type="ARBA" id="ARBA00022692"/>
    </source>
</evidence>
<keyword evidence="3 9" id="KW-1003">Cell membrane</keyword>
<keyword evidence="2 9" id="KW-0813">Transport</keyword>
<dbReference type="PRINTS" id="PR01650">
    <property type="entry name" value="SECETRNLCASE"/>
</dbReference>
<reference evidence="10 11" key="1">
    <citation type="journal article" date="2015" name="Genome Biol. Evol.">
        <title>Genome evolution in the primary endosymbiont of whiteflies sheds light on their divergence.</title>
        <authorList>
            <person name="Santos-Garcia D."/>
            <person name="Vargas-Chavez C."/>
            <person name="Moya A."/>
            <person name="Latorre A."/>
            <person name="Silva"/>
            <person name="F J."/>
        </authorList>
    </citation>
    <scope>NUCLEOTIDE SEQUENCE [LARGE SCALE GENOMIC DNA]</scope>
    <source>
        <strain evidence="11">AD-VLC</strain>
    </source>
</reference>
<feature type="transmembrane region" description="Helical" evidence="9">
    <location>
        <begin position="33"/>
        <end position="50"/>
    </location>
</feature>
<dbReference type="KEGG" id="plc:PAD_151"/>
<organism evidence="10 11">
    <name type="scientific">Candidatus Portiera aleyrodidarum</name>
    <name type="common">primary endosymbiont of Bemisia tabaci</name>
    <dbReference type="NCBI Taxonomy" id="91844"/>
    <lineage>
        <taxon>Bacteria</taxon>
        <taxon>Pseudomonadati</taxon>
        <taxon>Pseudomonadota</taxon>
        <taxon>Gammaproteobacteria</taxon>
        <taxon>Candidatus Johnevansiales</taxon>
        <taxon>Candidatus Johnevansiaceae</taxon>
        <taxon>Candidatus Portiera</taxon>
    </lineage>
</organism>
<dbReference type="GO" id="GO:0005886">
    <property type="term" value="C:plasma membrane"/>
    <property type="evidence" value="ECO:0007669"/>
    <property type="project" value="UniProtKB-UniRule"/>
</dbReference>
<evidence type="ECO:0000256" key="1">
    <source>
        <dbReference type="ARBA" id="ARBA00004370"/>
    </source>
</evidence>
<feature type="transmembrane region" description="Helical" evidence="9">
    <location>
        <begin position="56"/>
        <end position="79"/>
    </location>
</feature>
<keyword evidence="5 9" id="KW-0653">Protein transport</keyword>
<dbReference type="PANTHER" id="PTHR33910">
    <property type="entry name" value="PROTEIN TRANSLOCASE SUBUNIT SECE"/>
    <property type="match status" value="1"/>
</dbReference>
<evidence type="ECO:0000256" key="5">
    <source>
        <dbReference type="ARBA" id="ARBA00022927"/>
    </source>
</evidence>
<feature type="transmembrane region" description="Helical" evidence="9">
    <location>
        <begin position="114"/>
        <end position="142"/>
    </location>
</feature>
<comment type="subcellular location">
    <subcellularLocation>
        <location evidence="1">Membrane</location>
    </subcellularLocation>
</comment>
<evidence type="ECO:0000256" key="3">
    <source>
        <dbReference type="ARBA" id="ARBA00022475"/>
    </source>
</evidence>
<proteinExistence type="inferred from homology"/>
<gene>
    <name evidence="9 10" type="primary">secE</name>
    <name evidence="10" type="ORF">PAD_151</name>
</gene>
<keyword evidence="7 9" id="KW-0811">Translocation</keyword>
<dbReference type="HAMAP" id="MF_00422">
    <property type="entry name" value="SecE"/>
    <property type="match status" value="1"/>
</dbReference>
<accession>A0A8D9NB56</accession>
<comment type="subunit">
    <text evidence="9">Component of the Sec protein translocase complex. Heterotrimer consisting of SecY, SecE and SecG subunits. The heterotrimers can form oligomers, although 1 heterotrimer is thought to be able to translocate proteins. Interacts with the ribosome. Interacts with SecDF, and other proteins may be involved. Interacts with SecA.</text>
</comment>
<evidence type="ECO:0000313" key="10">
    <source>
        <dbReference type="EMBL" id="CEI58717.1"/>
    </source>
</evidence>
<comment type="similarity">
    <text evidence="9">Belongs to the SecE/SEC61-gamma family.</text>
</comment>
<comment type="caution">
    <text evidence="9">Lacks conserved residue(s) required for the propagation of feature annotation.</text>
</comment>
<keyword evidence="6 9" id="KW-1133">Transmembrane helix</keyword>
<dbReference type="InterPro" id="IPR001901">
    <property type="entry name" value="Translocase_SecE/Sec61-g"/>
</dbReference>
<name>A0A8D9NB56_9GAMM</name>
<dbReference type="GO" id="GO:0043952">
    <property type="term" value="P:protein transport by the Sec complex"/>
    <property type="evidence" value="ECO:0007669"/>
    <property type="project" value="UniProtKB-UniRule"/>
</dbReference>
<dbReference type="Pfam" id="PF00584">
    <property type="entry name" value="SecE"/>
    <property type="match status" value="1"/>
</dbReference>
<dbReference type="GO" id="GO:0008320">
    <property type="term" value="F:protein transmembrane transporter activity"/>
    <property type="evidence" value="ECO:0007669"/>
    <property type="project" value="UniProtKB-UniRule"/>
</dbReference>
<evidence type="ECO:0000256" key="7">
    <source>
        <dbReference type="ARBA" id="ARBA00023010"/>
    </source>
</evidence>
<dbReference type="PANTHER" id="PTHR33910:SF1">
    <property type="entry name" value="PROTEIN TRANSLOCASE SUBUNIT SECE"/>
    <property type="match status" value="1"/>
</dbReference>
<evidence type="ECO:0000256" key="9">
    <source>
        <dbReference type="HAMAP-Rule" id="MF_00422"/>
    </source>
</evidence>